<evidence type="ECO:0000256" key="1">
    <source>
        <dbReference type="SAM" id="MobiDB-lite"/>
    </source>
</evidence>
<sequence length="74" mass="7918">TQPLVPRASVLDGFPDEEAFEKLRQEASGFGRGSSAYAKPSAPTSQNAPMGRPFPGKKSEPQNATISFSGWDHP</sequence>
<comment type="caution">
    <text evidence="2">The sequence shown here is derived from an EMBL/GenBank/DDBJ whole genome shotgun (WGS) entry which is preliminary data.</text>
</comment>
<feature type="non-terminal residue" evidence="2">
    <location>
        <position position="74"/>
    </location>
</feature>
<dbReference type="Proteomes" id="UP000286415">
    <property type="component" value="Unassembled WGS sequence"/>
</dbReference>
<accession>A0A3R7CDQ7</accession>
<dbReference type="AlphaFoldDB" id="A0A3R7CDQ7"/>
<evidence type="ECO:0000313" key="3">
    <source>
        <dbReference type="Proteomes" id="UP000286415"/>
    </source>
</evidence>
<reference evidence="2 3" key="1">
    <citation type="journal article" date="2018" name="Biotechnol. Adv.">
        <title>Improved genomic resources and new bioinformatic workflow for the carcinogenic parasite Clonorchis sinensis: Biotechnological implications.</title>
        <authorList>
            <person name="Wang D."/>
            <person name="Korhonen P.K."/>
            <person name="Gasser R.B."/>
            <person name="Young N.D."/>
        </authorList>
    </citation>
    <scope>NUCLEOTIDE SEQUENCE [LARGE SCALE GENOMIC DNA]</scope>
    <source>
        <strain evidence="2">Cs-k2</strain>
    </source>
</reference>
<proteinExistence type="predicted"/>
<gene>
    <name evidence="2" type="ORF">CSKR_107670</name>
</gene>
<keyword evidence="3" id="KW-1185">Reference proteome</keyword>
<dbReference type="EMBL" id="NIRI02000077">
    <property type="protein sequence ID" value="KAG5441425.1"/>
    <property type="molecule type" value="Genomic_DNA"/>
</dbReference>
<evidence type="ECO:0000313" key="2">
    <source>
        <dbReference type="EMBL" id="KAG5441425.1"/>
    </source>
</evidence>
<protein>
    <submittedName>
        <fullName evidence="2">Uncharacterized protein</fullName>
    </submittedName>
</protein>
<feature type="region of interest" description="Disordered" evidence="1">
    <location>
        <begin position="27"/>
        <end position="74"/>
    </location>
</feature>
<reference evidence="2 3" key="2">
    <citation type="journal article" date="2021" name="Genomics">
        <title>High-quality reference genome for Clonorchis sinensis.</title>
        <authorList>
            <person name="Young N.D."/>
            <person name="Stroehlein A.J."/>
            <person name="Kinkar L."/>
            <person name="Wang T."/>
            <person name="Sohn W.M."/>
            <person name="Chang B.C.H."/>
            <person name="Kaur P."/>
            <person name="Weisz D."/>
            <person name="Dudchenko O."/>
            <person name="Aiden E.L."/>
            <person name="Korhonen P.K."/>
            <person name="Gasser R.B."/>
        </authorList>
    </citation>
    <scope>NUCLEOTIDE SEQUENCE [LARGE SCALE GENOMIC DNA]</scope>
    <source>
        <strain evidence="2">Cs-k2</strain>
    </source>
</reference>
<dbReference type="InParanoid" id="A0A3R7CDQ7"/>
<name>A0A3R7CDQ7_CLOSI</name>
<feature type="non-terminal residue" evidence="2">
    <location>
        <position position="1"/>
    </location>
</feature>
<organism evidence="2 3">
    <name type="scientific">Clonorchis sinensis</name>
    <name type="common">Chinese liver fluke</name>
    <dbReference type="NCBI Taxonomy" id="79923"/>
    <lineage>
        <taxon>Eukaryota</taxon>
        <taxon>Metazoa</taxon>
        <taxon>Spiralia</taxon>
        <taxon>Lophotrochozoa</taxon>
        <taxon>Platyhelminthes</taxon>
        <taxon>Trematoda</taxon>
        <taxon>Digenea</taxon>
        <taxon>Opisthorchiida</taxon>
        <taxon>Opisthorchiata</taxon>
        <taxon>Opisthorchiidae</taxon>
        <taxon>Clonorchis</taxon>
    </lineage>
</organism>